<dbReference type="PROSITE" id="PS00061">
    <property type="entry name" value="ADH_SHORT"/>
    <property type="match status" value="1"/>
</dbReference>
<dbReference type="EMBL" id="JBHILM010000009">
    <property type="protein sequence ID" value="MFB5681313.1"/>
    <property type="molecule type" value="Genomic_DNA"/>
</dbReference>
<evidence type="ECO:0000256" key="2">
    <source>
        <dbReference type="ARBA" id="ARBA00023002"/>
    </source>
</evidence>
<organism evidence="6 7">
    <name type="scientific">Paenibacillus terreus</name>
    <dbReference type="NCBI Taxonomy" id="1387834"/>
    <lineage>
        <taxon>Bacteria</taxon>
        <taxon>Bacillati</taxon>
        <taxon>Bacillota</taxon>
        <taxon>Bacilli</taxon>
        <taxon>Bacillales</taxon>
        <taxon>Paenibacillaceae</taxon>
        <taxon>Paenibacillus</taxon>
    </lineage>
</organism>
<dbReference type="SMART" id="SM00822">
    <property type="entry name" value="PKS_KR"/>
    <property type="match status" value="1"/>
</dbReference>
<accession>A0ABV5B6K4</accession>
<evidence type="ECO:0000256" key="4">
    <source>
        <dbReference type="SAM" id="Phobius"/>
    </source>
</evidence>
<dbReference type="Gene3D" id="3.40.50.720">
    <property type="entry name" value="NAD(P)-binding Rossmann-like Domain"/>
    <property type="match status" value="1"/>
</dbReference>
<dbReference type="RefSeq" id="WP_375525097.1">
    <property type="nucleotide sequence ID" value="NZ_JBHILM010000009.1"/>
</dbReference>
<name>A0ABV5B6K4_9BACL</name>
<evidence type="ECO:0000256" key="1">
    <source>
        <dbReference type="ARBA" id="ARBA00006484"/>
    </source>
</evidence>
<dbReference type="PRINTS" id="PR00080">
    <property type="entry name" value="SDRFAMILY"/>
</dbReference>
<gene>
    <name evidence="6" type="ORF">ACE3NQ_10360</name>
</gene>
<keyword evidence="7" id="KW-1185">Reference proteome</keyword>
<feature type="domain" description="Ketoreductase" evidence="5">
    <location>
        <begin position="11"/>
        <end position="192"/>
    </location>
</feature>
<protein>
    <submittedName>
        <fullName evidence="6">SDR family oxidoreductase</fullName>
    </submittedName>
</protein>
<dbReference type="NCBIfam" id="NF005372">
    <property type="entry name" value="PRK06914.1"/>
    <property type="match status" value="1"/>
</dbReference>
<keyword evidence="2" id="KW-0560">Oxidoreductase</keyword>
<dbReference type="PRINTS" id="PR00081">
    <property type="entry name" value="GDHRDH"/>
</dbReference>
<sequence>MKEDLQSTPAPVVLITGTSSGFGLLTAVTMARKGYRVAAAMRDTGKKGDLMSMARQMGVSDRIHVLPLDVTDSESIEQAVTEIITSYGRIDVLVNNAGFALGGYVEELPMEDWRHQMETNFFGLVAVTREVLPHMRVRGSGLVINVGSVSGLAGFPGYGPYAASKFAVEGFSESLRHEMAPFGVRIVLVEPGAFRTPIWNKGLERIRTADTSPYHDRLQAVLRYSRKAAETAPDPQQVADLVGRIVFMRSPRLRYAVGRGSGLLIWAKTLLPWKWFERIIAWGLG</sequence>
<keyword evidence="4" id="KW-0472">Membrane</keyword>
<evidence type="ECO:0000256" key="3">
    <source>
        <dbReference type="RuleBase" id="RU000363"/>
    </source>
</evidence>
<evidence type="ECO:0000259" key="5">
    <source>
        <dbReference type="SMART" id="SM00822"/>
    </source>
</evidence>
<dbReference type="InterPro" id="IPR036291">
    <property type="entry name" value="NAD(P)-bd_dom_sf"/>
</dbReference>
<keyword evidence="4" id="KW-1133">Transmembrane helix</keyword>
<comment type="caution">
    <text evidence="6">The sequence shown here is derived from an EMBL/GenBank/DDBJ whole genome shotgun (WGS) entry which is preliminary data.</text>
</comment>
<dbReference type="InterPro" id="IPR057326">
    <property type="entry name" value="KR_dom"/>
</dbReference>
<dbReference type="PANTHER" id="PTHR43976:SF16">
    <property type="entry name" value="SHORT-CHAIN DEHYDROGENASE_REDUCTASE FAMILY PROTEIN"/>
    <property type="match status" value="1"/>
</dbReference>
<evidence type="ECO:0000313" key="7">
    <source>
        <dbReference type="Proteomes" id="UP001580407"/>
    </source>
</evidence>
<dbReference type="InterPro" id="IPR002347">
    <property type="entry name" value="SDR_fam"/>
</dbReference>
<dbReference type="InterPro" id="IPR020904">
    <property type="entry name" value="Sc_DH/Rdtase_CS"/>
</dbReference>
<comment type="similarity">
    <text evidence="1 3">Belongs to the short-chain dehydrogenases/reductases (SDR) family.</text>
</comment>
<reference evidence="6 7" key="1">
    <citation type="submission" date="2024-09" db="EMBL/GenBank/DDBJ databases">
        <authorList>
            <person name="Ruan L."/>
        </authorList>
    </citation>
    <scope>NUCLEOTIDE SEQUENCE [LARGE SCALE GENOMIC DNA]</scope>
    <source>
        <strain evidence="6 7">D33</strain>
    </source>
</reference>
<dbReference type="CDD" id="cd05374">
    <property type="entry name" value="17beta-HSD-like_SDR_c"/>
    <property type="match status" value="1"/>
</dbReference>
<dbReference type="InterPro" id="IPR051911">
    <property type="entry name" value="SDR_oxidoreductase"/>
</dbReference>
<dbReference type="PANTHER" id="PTHR43976">
    <property type="entry name" value="SHORT CHAIN DEHYDROGENASE"/>
    <property type="match status" value="1"/>
</dbReference>
<feature type="transmembrane region" description="Helical" evidence="4">
    <location>
        <begin position="12"/>
        <end position="31"/>
    </location>
</feature>
<dbReference type="SUPFAM" id="SSF51735">
    <property type="entry name" value="NAD(P)-binding Rossmann-fold domains"/>
    <property type="match status" value="1"/>
</dbReference>
<proteinExistence type="inferred from homology"/>
<dbReference type="Pfam" id="PF00106">
    <property type="entry name" value="adh_short"/>
    <property type="match status" value="1"/>
</dbReference>
<keyword evidence="4" id="KW-0812">Transmembrane</keyword>
<dbReference type="Proteomes" id="UP001580407">
    <property type="component" value="Unassembled WGS sequence"/>
</dbReference>
<evidence type="ECO:0000313" key="6">
    <source>
        <dbReference type="EMBL" id="MFB5681313.1"/>
    </source>
</evidence>